<feature type="domain" description="Phosphatidic acid phosphatase type 2/haloperoxidase" evidence="8">
    <location>
        <begin position="115"/>
        <end position="226"/>
    </location>
</feature>
<organism evidence="9 10">
    <name type="scientific">Metarhizobium album</name>
    <dbReference type="NCBI Taxonomy" id="2182425"/>
    <lineage>
        <taxon>Bacteria</taxon>
        <taxon>Pseudomonadati</taxon>
        <taxon>Pseudomonadota</taxon>
        <taxon>Alphaproteobacteria</taxon>
        <taxon>Hyphomicrobiales</taxon>
        <taxon>Rhizobiaceae</taxon>
        <taxon>Metarhizobium</taxon>
    </lineage>
</organism>
<keyword evidence="2" id="KW-1003">Cell membrane</keyword>
<dbReference type="GO" id="GO:0005886">
    <property type="term" value="C:plasma membrane"/>
    <property type="evidence" value="ECO:0007669"/>
    <property type="project" value="UniProtKB-SubCell"/>
</dbReference>
<keyword evidence="5 7" id="KW-1133">Transmembrane helix</keyword>
<keyword evidence="6 7" id="KW-0472">Membrane</keyword>
<dbReference type="AlphaFoldDB" id="A0A2U2DHB8"/>
<comment type="caution">
    <text evidence="9">The sequence shown here is derived from an EMBL/GenBank/DDBJ whole genome shotgun (WGS) entry which is preliminary data.</text>
</comment>
<dbReference type="SMART" id="SM00014">
    <property type="entry name" value="acidPPc"/>
    <property type="match status" value="1"/>
</dbReference>
<evidence type="ECO:0000256" key="5">
    <source>
        <dbReference type="ARBA" id="ARBA00022989"/>
    </source>
</evidence>
<dbReference type="OrthoDB" id="9780507at2"/>
<evidence type="ECO:0000313" key="9">
    <source>
        <dbReference type="EMBL" id="PWE52699.1"/>
    </source>
</evidence>
<feature type="transmembrane region" description="Helical" evidence="7">
    <location>
        <begin position="114"/>
        <end position="135"/>
    </location>
</feature>
<keyword evidence="10" id="KW-1185">Reference proteome</keyword>
<gene>
    <name evidence="9" type="ORF">DEM27_29435</name>
</gene>
<evidence type="ECO:0000313" key="10">
    <source>
        <dbReference type="Proteomes" id="UP000245252"/>
    </source>
</evidence>
<feature type="transmembrane region" description="Helical" evidence="7">
    <location>
        <begin position="213"/>
        <end position="238"/>
    </location>
</feature>
<evidence type="ECO:0000259" key="8">
    <source>
        <dbReference type="SMART" id="SM00014"/>
    </source>
</evidence>
<dbReference type="InterPro" id="IPR036938">
    <property type="entry name" value="PAP2/HPO_sf"/>
</dbReference>
<evidence type="ECO:0000256" key="3">
    <source>
        <dbReference type="ARBA" id="ARBA00022692"/>
    </source>
</evidence>
<feature type="transmembrane region" description="Helical" evidence="7">
    <location>
        <begin position="74"/>
        <end position="94"/>
    </location>
</feature>
<evidence type="ECO:0000256" key="7">
    <source>
        <dbReference type="SAM" id="Phobius"/>
    </source>
</evidence>
<dbReference type="Pfam" id="PF01569">
    <property type="entry name" value="PAP2"/>
    <property type="match status" value="1"/>
</dbReference>
<dbReference type="PANTHER" id="PTHR14969">
    <property type="entry name" value="SPHINGOSINE-1-PHOSPHATE PHOSPHOHYDROLASE"/>
    <property type="match status" value="1"/>
</dbReference>
<feature type="transmembrane region" description="Helical" evidence="7">
    <location>
        <begin position="29"/>
        <end position="54"/>
    </location>
</feature>
<reference evidence="9 10" key="1">
    <citation type="submission" date="2018-05" db="EMBL/GenBank/DDBJ databases">
        <title>The draft genome of strain NS-104.</title>
        <authorList>
            <person name="Hang P."/>
            <person name="Jiang J."/>
        </authorList>
    </citation>
    <scope>NUCLEOTIDE SEQUENCE [LARGE SCALE GENOMIC DNA]</scope>
    <source>
        <strain evidence="9 10">NS-104</strain>
    </source>
</reference>
<evidence type="ECO:0000256" key="4">
    <source>
        <dbReference type="ARBA" id="ARBA00022801"/>
    </source>
</evidence>
<dbReference type="GO" id="GO:0016787">
    <property type="term" value="F:hydrolase activity"/>
    <property type="evidence" value="ECO:0007669"/>
    <property type="project" value="UniProtKB-KW"/>
</dbReference>
<dbReference type="SUPFAM" id="SSF48317">
    <property type="entry name" value="Acid phosphatase/Vanadium-dependent haloperoxidase"/>
    <property type="match status" value="1"/>
</dbReference>
<protein>
    <submittedName>
        <fullName evidence="9">Phosphatidic acid phosphatase</fullName>
    </submittedName>
</protein>
<dbReference type="Proteomes" id="UP000245252">
    <property type="component" value="Unassembled WGS sequence"/>
</dbReference>
<proteinExistence type="predicted"/>
<comment type="subcellular location">
    <subcellularLocation>
        <location evidence="1">Cell membrane</location>
        <topology evidence="1">Multi-pass membrane protein</topology>
    </subcellularLocation>
</comment>
<feature type="transmembrane region" description="Helical" evidence="7">
    <location>
        <begin position="187"/>
        <end position="207"/>
    </location>
</feature>
<dbReference type="PANTHER" id="PTHR14969:SF62">
    <property type="entry name" value="DECAPRENYLPHOSPHORYL-5-PHOSPHORIBOSE PHOSPHATASE RV3807C-RELATED"/>
    <property type="match status" value="1"/>
</dbReference>
<evidence type="ECO:0000256" key="1">
    <source>
        <dbReference type="ARBA" id="ARBA00004651"/>
    </source>
</evidence>
<keyword evidence="4" id="KW-0378">Hydrolase</keyword>
<dbReference type="EMBL" id="QFBC01000021">
    <property type="protein sequence ID" value="PWE52699.1"/>
    <property type="molecule type" value="Genomic_DNA"/>
</dbReference>
<accession>A0A2U2DHB8</accession>
<evidence type="ECO:0000256" key="6">
    <source>
        <dbReference type="ARBA" id="ARBA00023136"/>
    </source>
</evidence>
<dbReference type="Gene3D" id="1.20.144.10">
    <property type="entry name" value="Phosphatidic acid phosphatase type 2/haloperoxidase"/>
    <property type="match status" value="2"/>
</dbReference>
<name>A0A2U2DHB8_9HYPH</name>
<keyword evidence="3 7" id="KW-0812">Transmembrane</keyword>
<sequence length="261" mass="28881">MILPISVHNRFLARLAQRYRARAQHHRRLAWLGYTLSALNVIAIAFFVFDAALGRTAKDLPHRLVTIAGDITDIGKLATILTVTVTVIAVSLLIGKRLSNVRRRYRMAILTQMAVYLSLSVVAASVTVHILKLAIGRARPLLYDSTGIFHFDPFNGSFLYESFPSGHSAHVGAVFVALALLFPRFRLLFVGLGLWLGATRIIIGVHYPSDVVAGLALGAWFAFATAVVFARYGVIFTLSPEGWPRPRFIGMTIFQHSARRL</sequence>
<feature type="transmembrane region" description="Helical" evidence="7">
    <location>
        <begin position="163"/>
        <end position="182"/>
    </location>
</feature>
<dbReference type="RefSeq" id="WP_109461823.1">
    <property type="nucleotide sequence ID" value="NZ_QFBC01000021.1"/>
</dbReference>
<evidence type="ECO:0000256" key="2">
    <source>
        <dbReference type="ARBA" id="ARBA00022475"/>
    </source>
</evidence>
<dbReference type="InterPro" id="IPR000326">
    <property type="entry name" value="PAP2/HPO"/>
</dbReference>